<protein>
    <submittedName>
        <fullName evidence="1">Uncharacterized protein</fullName>
    </submittedName>
</protein>
<keyword evidence="2" id="KW-1185">Reference proteome</keyword>
<comment type="caution">
    <text evidence="1">The sequence shown here is derived from an EMBL/GenBank/DDBJ whole genome shotgun (WGS) entry which is preliminary data.</text>
</comment>
<evidence type="ECO:0000313" key="1">
    <source>
        <dbReference type="EMBL" id="MCV2884709.1"/>
    </source>
</evidence>
<organism evidence="1 2">
    <name type="scientific">Fluctibacter corallii</name>
    <dbReference type="NCBI Taxonomy" id="2984329"/>
    <lineage>
        <taxon>Bacteria</taxon>
        <taxon>Pseudomonadati</taxon>
        <taxon>Pseudomonadota</taxon>
        <taxon>Gammaproteobacteria</taxon>
        <taxon>Alteromonadales</taxon>
        <taxon>Alteromonadaceae</taxon>
        <taxon>Fluctibacter</taxon>
    </lineage>
</organism>
<gene>
    <name evidence="1" type="ORF">OE749_08375</name>
</gene>
<sequence>MQRIEIIYELGALEPLQVWNEIANILSSIDDSHSLTIYGKNVKPSKMSEEIKKLKGKAFNIISETFEFHMVTVTNYEQILVQIESKKSVDDWWRIWIKKFIKLRGFVQAWIVDTDFNYWQNVSDPIEYKSRGKSCKGLLMKSNGLPPPLEQLEIDISKNAGLRKLCVGYVEAIGAKMWLSERFLERIGKSIEYISNESGAKITYLQGDIYMLSQPFNSFVDDRSIVEQRKLRKALYG</sequence>
<name>A0ABT3A810_9ALTE</name>
<dbReference type="RefSeq" id="WP_263711985.1">
    <property type="nucleotide sequence ID" value="NZ_JAOWKX010000003.1"/>
</dbReference>
<reference evidence="1 2" key="1">
    <citation type="submission" date="2022-10" db="EMBL/GenBank/DDBJ databases">
        <title>Aestuariibacter sp. AA17 isolated from Montipora capitata coral fragment.</title>
        <authorList>
            <person name="Emsley S.A."/>
            <person name="Pfannmuller K.M."/>
            <person name="Loughran R.M."/>
            <person name="Shlafstein M."/>
            <person name="Papke E."/>
            <person name="Saw J.H."/>
            <person name="Ushijima B."/>
            <person name="Videau P."/>
        </authorList>
    </citation>
    <scope>NUCLEOTIDE SEQUENCE [LARGE SCALE GENOMIC DNA]</scope>
    <source>
        <strain evidence="1 2">AA17</strain>
    </source>
</reference>
<dbReference type="EMBL" id="JAOWKX010000003">
    <property type="protein sequence ID" value="MCV2884709.1"/>
    <property type="molecule type" value="Genomic_DNA"/>
</dbReference>
<dbReference type="Proteomes" id="UP001652504">
    <property type="component" value="Unassembled WGS sequence"/>
</dbReference>
<accession>A0ABT3A810</accession>
<evidence type="ECO:0000313" key="2">
    <source>
        <dbReference type="Proteomes" id="UP001652504"/>
    </source>
</evidence>
<proteinExistence type="predicted"/>